<evidence type="ECO:0008006" key="3">
    <source>
        <dbReference type="Google" id="ProtNLM"/>
    </source>
</evidence>
<dbReference type="Proteomes" id="UP000321618">
    <property type="component" value="Unassembled WGS sequence"/>
</dbReference>
<sequence length="60" mass="7066">MSLKDNCHFKEELRFKFLLFSYNLMTLLLSVDRSVTFDKCQVNRIIISYVAKATKGRYGL</sequence>
<name>A0AB34ADG9_9LACO</name>
<accession>A0AB34ADG9</accession>
<reference evidence="1 2" key="1">
    <citation type="submission" date="2019-07" db="EMBL/GenBank/DDBJ databases">
        <title>Whole genome shotgun sequence of Lactobacillus crustorum NBRC 107159.</title>
        <authorList>
            <person name="Hosoyama A."/>
            <person name="Uohara A."/>
            <person name="Ohji S."/>
            <person name="Ichikawa N."/>
        </authorList>
    </citation>
    <scope>NUCLEOTIDE SEQUENCE [LARGE SCALE GENOMIC DNA]</scope>
    <source>
        <strain evidence="1 2">NBRC 107159</strain>
    </source>
</reference>
<evidence type="ECO:0000313" key="1">
    <source>
        <dbReference type="EMBL" id="GEO77432.1"/>
    </source>
</evidence>
<comment type="caution">
    <text evidence="1">The sequence shown here is derived from an EMBL/GenBank/DDBJ whole genome shotgun (WGS) entry which is preliminary data.</text>
</comment>
<organism evidence="1 2">
    <name type="scientific">Companilactobacillus crustorum</name>
    <dbReference type="NCBI Taxonomy" id="392416"/>
    <lineage>
        <taxon>Bacteria</taxon>
        <taxon>Bacillati</taxon>
        <taxon>Bacillota</taxon>
        <taxon>Bacilli</taxon>
        <taxon>Lactobacillales</taxon>
        <taxon>Lactobacillaceae</taxon>
        <taxon>Companilactobacillus</taxon>
    </lineage>
</organism>
<dbReference type="AlphaFoldDB" id="A0AB34ADG9"/>
<evidence type="ECO:0000313" key="2">
    <source>
        <dbReference type="Proteomes" id="UP000321618"/>
    </source>
</evidence>
<dbReference type="EMBL" id="BJZM01000056">
    <property type="protein sequence ID" value="GEO77432.1"/>
    <property type="molecule type" value="Genomic_DNA"/>
</dbReference>
<protein>
    <recommendedName>
        <fullName evidence="3">Transposase</fullName>
    </recommendedName>
</protein>
<proteinExistence type="predicted"/>
<gene>
    <name evidence="1" type="ORF">LCR01_18750</name>
</gene>